<reference evidence="11" key="1">
    <citation type="submission" date="2013-05" db="EMBL/GenBank/DDBJ databases">
        <authorList>
            <person name="Yim A.K.Y."/>
            <person name="Chan T.F."/>
            <person name="Ji K.M."/>
            <person name="Liu X.Y."/>
            <person name="Zhou J.W."/>
            <person name="Li R.Q."/>
            <person name="Yang K.Y."/>
            <person name="Li J."/>
            <person name="Li M."/>
            <person name="Law P.T.W."/>
            <person name="Wu Y.L."/>
            <person name="Cai Z.L."/>
            <person name="Qin H."/>
            <person name="Bao Y."/>
            <person name="Leung R.K.K."/>
            <person name="Ng P.K.S."/>
            <person name="Zou J."/>
            <person name="Zhong X.J."/>
            <person name="Ran P.X."/>
            <person name="Zhong N.S."/>
            <person name="Liu Z.G."/>
            <person name="Tsui S.K.W."/>
        </authorList>
    </citation>
    <scope>NUCLEOTIDE SEQUENCE</scope>
    <source>
        <strain evidence="11">Derf</strain>
        <tissue evidence="11">Whole organism</tissue>
    </source>
</reference>
<dbReference type="PROSITE" id="PS00941">
    <property type="entry name" value="CARBOXYLESTERASE_B_2"/>
    <property type="match status" value="1"/>
</dbReference>
<keyword evidence="12" id="KW-1185">Reference proteome</keyword>
<keyword evidence="2" id="KW-0719">Serine esterase</keyword>
<evidence type="ECO:0000256" key="1">
    <source>
        <dbReference type="ARBA" id="ARBA00005964"/>
    </source>
</evidence>
<feature type="signal peptide" evidence="9">
    <location>
        <begin position="1"/>
        <end position="22"/>
    </location>
</feature>
<evidence type="ECO:0000313" key="11">
    <source>
        <dbReference type="EMBL" id="KAH9521104.1"/>
    </source>
</evidence>
<reference evidence="11" key="2">
    <citation type="journal article" date="2022" name="Res Sq">
        <title>Comparative Genomics Reveals Insights into the Divergent Evolution of Astigmatic Mites and Household Pest Adaptations.</title>
        <authorList>
            <person name="Xiong Q."/>
            <person name="Wan A.T.-Y."/>
            <person name="Liu X.-Y."/>
            <person name="Fung C.S.-H."/>
            <person name="Xiao X."/>
            <person name="Malainual N."/>
            <person name="Hou J."/>
            <person name="Wang L."/>
            <person name="Wang M."/>
            <person name="Yang K."/>
            <person name="Cui Y."/>
            <person name="Leung E."/>
            <person name="Nong W."/>
            <person name="Shin S.-K."/>
            <person name="Au S."/>
            <person name="Jeong K.Y."/>
            <person name="Chew F.T."/>
            <person name="Hui J."/>
            <person name="Leung T.F."/>
            <person name="Tungtrongchitr A."/>
            <person name="Zhong N."/>
            <person name="Liu Z."/>
            <person name="Tsui S."/>
        </authorList>
    </citation>
    <scope>NUCLEOTIDE SEQUENCE</scope>
    <source>
        <strain evidence="11">Derf</strain>
        <tissue evidence="11">Whole organism</tissue>
    </source>
</reference>
<dbReference type="EC" id="3.1.1.-" evidence="9"/>
<dbReference type="InterPro" id="IPR019826">
    <property type="entry name" value="Carboxylesterase_B_AS"/>
</dbReference>
<dbReference type="GO" id="GO:0005886">
    <property type="term" value="C:plasma membrane"/>
    <property type="evidence" value="ECO:0007669"/>
    <property type="project" value="TreeGrafter"/>
</dbReference>
<evidence type="ECO:0000259" key="10">
    <source>
        <dbReference type="Pfam" id="PF00135"/>
    </source>
</evidence>
<feature type="active site" description="Charge relay system" evidence="8">
    <location>
        <position position="468"/>
    </location>
</feature>
<dbReference type="Gene3D" id="3.40.50.1820">
    <property type="entry name" value="alpha/beta hydrolase"/>
    <property type="match status" value="1"/>
</dbReference>
<keyword evidence="6" id="KW-0325">Glycoprotein</keyword>
<sequence length="569" mass="65508">MFLKILKFHLLFVGIFFSVSSALHNEEDQHAPIVNTKHGRIRGHVHHVGQWNQVHLYKGIRYAKAERFGRPVRIEHFEEEIYDATHDRDSCVQFLTSSIIMRKNQTNNVEDCLYLNVFKPIVKSNEIDDNKALPIMVFYYGSGFQSGTIFDPVYDATFLADLGKVIVVTVNYRLGPLGFLYAGTDNASGNQGLYDQITSLEWIRDNINSFGGNPNQVTIFGQSAGSTSVSALILSPVAKGLFQRAIMQSGVIVPTAVKYMNKEEALAKTIKLSRELDCTDNDMTQIIDCLLGKTIEEIKNVYDNGTVKDLISNKLFGPIFDDEILPEDSVKFEHGFFNNKVDILFGLVSDEGSMFIPHYLPELMDYRTQMTMEKIKQNFRKVLSEFNVNNVDKIIDFYAQRIDPANFYQVRKMFADFFADLRFNCPVVLFAKEIAKVNPENRFYAYRFDRLSIVSDKMHCYDWMGVCHGSDILYTFSHPFMNYYPPDARLSHDMIKSWTKFARTGQPGPIGPFEWPKAFDSNNNSSIQWMLLDVGYRTVIDIYENSCEHLWRKQYVDWFAKKSSIKDEL</sequence>
<keyword evidence="9" id="KW-0732">Signal</keyword>
<evidence type="ECO:0000313" key="12">
    <source>
        <dbReference type="Proteomes" id="UP000790347"/>
    </source>
</evidence>
<comment type="caution">
    <text evidence="11">The sequence shown here is derived from an EMBL/GenBank/DDBJ whole genome shotgun (WGS) entry which is preliminary data.</text>
</comment>
<dbReference type="GO" id="GO:0005615">
    <property type="term" value="C:extracellular space"/>
    <property type="evidence" value="ECO:0007669"/>
    <property type="project" value="TreeGrafter"/>
</dbReference>
<feature type="active site" description="Charge relay system" evidence="8">
    <location>
        <position position="351"/>
    </location>
</feature>
<dbReference type="PRINTS" id="PR00878">
    <property type="entry name" value="CHOLNESTRASE"/>
</dbReference>
<dbReference type="AlphaFoldDB" id="A0A922I2P0"/>
<evidence type="ECO:0000256" key="3">
    <source>
        <dbReference type="ARBA" id="ARBA00022801"/>
    </source>
</evidence>
<accession>A0A922I2P0</accession>
<gene>
    <name evidence="11" type="ORF">DERF_004780</name>
</gene>
<proteinExistence type="inferred from homology"/>
<feature type="active site" description="Acyl-ester intermediate" evidence="8">
    <location>
        <position position="223"/>
    </location>
</feature>
<evidence type="ECO:0000256" key="2">
    <source>
        <dbReference type="ARBA" id="ARBA00022487"/>
    </source>
</evidence>
<evidence type="ECO:0000256" key="7">
    <source>
        <dbReference type="ARBA" id="ARBA00048484"/>
    </source>
</evidence>
<dbReference type="PANTHER" id="PTHR43918">
    <property type="entry name" value="ACETYLCHOLINESTERASE"/>
    <property type="match status" value="1"/>
</dbReference>
<evidence type="ECO:0000256" key="6">
    <source>
        <dbReference type="ARBA" id="ARBA00023180"/>
    </source>
</evidence>
<dbReference type="PROSITE" id="PS00122">
    <property type="entry name" value="CARBOXYLESTERASE_B_1"/>
    <property type="match status" value="1"/>
</dbReference>
<dbReference type="InterPro" id="IPR000997">
    <property type="entry name" value="Cholinesterase"/>
</dbReference>
<evidence type="ECO:0000256" key="9">
    <source>
        <dbReference type="RuleBase" id="RU361235"/>
    </source>
</evidence>
<keyword evidence="3 9" id="KW-0378">Hydrolase</keyword>
<dbReference type="GO" id="GO:0006581">
    <property type="term" value="P:acetylcholine catabolic process"/>
    <property type="evidence" value="ECO:0007669"/>
    <property type="project" value="TreeGrafter"/>
</dbReference>
<dbReference type="InterPro" id="IPR019819">
    <property type="entry name" value="Carboxylesterase_B_CS"/>
</dbReference>
<evidence type="ECO:0000256" key="5">
    <source>
        <dbReference type="ARBA" id="ARBA00023157"/>
    </source>
</evidence>
<protein>
    <recommendedName>
        <fullName evidence="9">Carboxylic ester hydrolase</fullName>
        <ecNumber evidence="9">3.1.1.-</ecNumber>
    </recommendedName>
</protein>
<dbReference type="GO" id="GO:0003990">
    <property type="term" value="F:acetylcholinesterase activity"/>
    <property type="evidence" value="ECO:0007669"/>
    <property type="project" value="UniProtKB-EC"/>
</dbReference>
<dbReference type="InterPro" id="IPR002018">
    <property type="entry name" value="CarbesteraseB"/>
</dbReference>
<feature type="domain" description="Carboxylesterase type B" evidence="10">
    <location>
        <begin position="31"/>
        <end position="525"/>
    </location>
</feature>
<evidence type="ECO:0000256" key="4">
    <source>
        <dbReference type="ARBA" id="ARBA00022867"/>
    </source>
</evidence>
<dbReference type="InterPro" id="IPR029058">
    <property type="entry name" value="AB_hydrolase_fold"/>
</dbReference>
<comment type="similarity">
    <text evidence="1 9">Belongs to the type-B carboxylesterase/lipase family.</text>
</comment>
<name>A0A922I2P0_DERFA</name>
<keyword evidence="4" id="KW-0531">Neurotransmitter degradation</keyword>
<keyword evidence="5" id="KW-1015">Disulfide bond</keyword>
<dbReference type="InterPro" id="IPR050654">
    <property type="entry name" value="AChE-related_enzymes"/>
</dbReference>
<dbReference type="Proteomes" id="UP000790347">
    <property type="component" value="Unassembled WGS sequence"/>
</dbReference>
<organism evidence="11 12">
    <name type="scientific">Dermatophagoides farinae</name>
    <name type="common">American house dust mite</name>
    <dbReference type="NCBI Taxonomy" id="6954"/>
    <lineage>
        <taxon>Eukaryota</taxon>
        <taxon>Metazoa</taxon>
        <taxon>Ecdysozoa</taxon>
        <taxon>Arthropoda</taxon>
        <taxon>Chelicerata</taxon>
        <taxon>Arachnida</taxon>
        <taxon>Acari</taxon>
        <taxon>Acariformes</taxon>
        <taxon>Sarcoptiformes</taxon>
        <taxon>Astigmata</taxon>
        <taxon>Psoroptidia</taxon>
        <taxon>Analgoidea</taxon>
        <taxon>Pyroglyphidae</taxon>
        <taxon>Dermatophagoidinae</taxon>
        <taxon>Dermatophagoides</taxon>
    </lineage>
</organism>
<dbReference type="PANTHER" id="PTHR43918:SF4">
    <property type="entry name" value="CARBOXYLIC ESTER HYDROLASE"/>
    <property type="match status" value="1"/>
</dbReference>
<feature type="chain" id="PRO_5038166850" description="Carboxylic ester hydrolase" evidence="9">
    <location>
        <begin position="23"/>
        <end position="569"/>
    </location>
</feature>
<dbReference type="SUPFAM" id="SSF53474">
    <property type="entry name" value="alpha/beta-Hydrolases"/>
    <property type="match status" value="1"/>
</dbReference>
<comment type="catalytic activity">
    <reaction evidence="7">
        <text>acetylcholine + H2O = choline + acetate + H(+)</text>
        <dbReference type="Rhea" id="RHEA:17561"/>
        <dbReference type="ChEBI" id="CHEBI:15354"/>
        <dbReference type="ChEBI" id="CHEBI:15355"/>
        <dbReference type="ChEBI" id="CHEBI:15377"/>
        <dbReference type="ChEBI" id="CHEBI:15378"/>
        <dbReference type="ChEBI" id="CHEBI:30089"/>
        <dbReference type="EC" id="3.1.1.7"/>
    </reaction>
</comment>
<dbReference type="EMBL" id="ASGP02000002">
    <property type="protein sequence ID" value="KAH9521104.1"/>
    <property type="molecule type" value="Genomic_DNA"/>
</dbReference>
<dbReference type="Pfam" id="PF00135">
    <property type="entry name" value="COesterase"/>
    <property type="match status" value="1"/>
</dbReference>
<dbReference type="GO" id="GO:0019695">
    <property type="term" value="P:choline metabolic process"/>
    <property type="evidence" value="ECO:0007669"/>
    <property type="project" value="TreeGrafter"/>
</dbReference>
<evidence type="ECO:0000256" key="8">
    <source>
        <dbReference type="PIRSR" id="PIRSR600997-1"/>
    </source>
</evidence>